<dbReference type="STRING" id="1257118.L8GUK9"/>
<evidence type="ECO:0000256" key="1">
    <source>
        <dbReference type="ARBA" id="ARBA00006019"/>
    </source>
</evidence>
<dbReference type="KEGG" id="acan:ACA1_203620"/>
<dbReference type="GeneID" id="14917058"/>
<dbReference type="GO" id="GO:0006511">
    <property type="term" value="P:ubiquitin-dependent protein catabolic process"/>
    <property type="evidence" value="ECO:0007669"/>
    <property type="project" value="InterPro"/>
</dbReference>
<protein>
    <recommendedName>
        <fullName evidence="2">Cullin N-terminal domain-containing protein</fullName>
    </recommendedName>
</protein>
<dbReference type="EMBL" id="KB008001">
    <property type="protein sequence ID" value="ELR16318.1"/>
    <property type="molecule type" value="Genomic_DNA"/>
</dbReference>
<accession>L8GUK9</accession>
<dbReference type="InterPro" id="IPR001373">
    <property type="entry name" value="Cullin_N"/>
</dbReference>
<evidence type="ECO:0000313" key="4">
    <source>
        <dbReference type="Proteomes" id="UP000011083"/>
    </source>
</evidence>
<gene>
    <name evidence="3" type="ORF">ACA1_203620</name>
</gene>
<dbReference type="SUPFAM" id="SSF74788">
    <property type="entry name" value="Cullin repeat-like"/>
    <property type="match status" value="1"/>
</dbReference>
<dbReference type="Gene3D" id="1.20.1310.10">
    <property type="entry name" value="Cullin Repeats"/>
    <property type="match status" value="2"/>
</dbReference>
<dbReference type="PANTHER" id="PTHR11932">
    <property type="entry name" value="CULLIN"/>
    <property type="match status" value="1"/>
</dbReference>
<evidence type="ECO:0000259" key="2">
    <source>
        <dbReference type="Pfam" id="PF00888"/>
    </source>
</evidence>
<organism evidence="3 4">
    <name type="scientific">Acanthamoeba castellanii (strain ATCC 30010 / Neff)</name>
    <dbReference type="NCBI Taxonomy" id="1257118"/>
    <lineage>
        <taxon>Eukaryota</taxon>
        <taxon>Amoebozoa</taxon>
        <taxon>Discosea</taxon>
        <taxon>Longamoebia</taxon>
        <taxon>Centramoebida</taxon>
        <taxon>Acanthamoebidae</taxon>
        <taxon>Acanthamoeba</taxon>
    </lineage>
</organism>
<reference evidence="3 4" key="1">
    <citation type="journal article" date="2013" name="Genome Biol.">
        <title>Genome of Acanthamoeba castellanii highlights extensive lateral gene transfer and early evolution of tyrosine kinase signaling.</title>
        <authorList>
            <person name="Clarke M."/>
            <person name="Lohan A.J."/>
            <person name="Liu B."/>
            <person name="Lagkouvardos I."/>
            <person name="Roy S."/>
            <person name="Zafar N."/>
            <person name="Bertelli C."/>
            <person name="Schilde C."/>
            <person name="Kianianmomeni A."/>
            <person name="Burglin T.R."/>
            <person name="Frech C."/>
            <person name="Turcotte B."/>
            <person name="Kopec K.O."/>
            <person name="Synnott J.M."/>
            <person name="Choo C."/>
            <person name="Paponov I."/>
            <person name="Finkler A."/>
            <person name="Soon Heng Tan C."/>
            <person name="Hutchins A.P."/>
            <person name="Weinmeier T."/>
            <person name="Rattei T."/>
            <person name="Chu J.S."/>
            <person name="Gimenez G."/>
            <person name="Irimia M."/>
            <person name="Rigden D.J."/>
            <person name="Fitzpatrick D.A."/>
            <person name="Lorenzo-Morales J."/>
            <person name="Bateman A."/>
            <person name="Chiu C.H."/>
            <person name="Tang P."/>
            <person name="Hegemann P."/>
            <person name="Fromm H."/>
            <person name="Raoult D."/>
            <person name="Greub G."/>
            <person name="Miranda-Saavedra D."/>
            <person name="Chen N."/>
            <person name="Nash P."/>
            <person name="Ginger M.L."/>
            <person name="Horn M."/>
            <person name="Schaap P."/>
            <person name="Caler L."/>
            <person name="Loftus B."/>
        </authorList>
    </citation>
    <scope>NUCLEOTIDE SEQUENCE [LARGE SCALE GENOMIC DNA]</scope>
    <source>
        <strain evidence="3 4">Neff</strain>
    </source>
</reference>
<comment type="similarity">
    <text evidence="1">Belongs to the cullin family.</text>
</comment>
<dbReference type="AlphaFoldDB" id="L8GUK9"/>
<dbReference type="Pfam" id="PF00888">
    <property type="entry name" value="Cullin"/>
    <property type="match status" value="1"/>
</dbReference>
<proteinExistence type="inferred from homology"/>
<name>L8GUK9_ACACF</name>
<evidence type="ECO:0000313" key="3">
    <source>
        <dbReference type="EMBL" id="ELR16318.1"/>
    </source>
</evidence>
<dbReference type="GO" id="GO:0031625">
    <property type="term" value="F:ubiquitin protein ligase binding"/>
    <property type="evidence" value="ECO:0007669"/>
    <property type="project" value="InterPro"/>
</dbReference>
<dbReference type="RefSeq" id="XP_004338331.1">
    <property type="nucleotide sequence ID" value="XM_004338283.1"/>
</dbReference>
<dbReference type="InterPro" id="IPR016159">
    <property type="entry name" value="Cullin_repeat-like_dom_sf"/>
</dbReference>
<dbReference type="Proteomes" id="UP000011083">
    <property type="component" value="Unassembled WGS sequence"/>
</dbReference>
<dbReference type="InterPro" id="IPR045093">
    <property type="entry name" value="Cullin"/>
</dbReference>
<sequence length="241" mass="27203">MEGTTNFKDIAELWALLQPSLDQIISAEESGDASQRLPTHTYSQLYSVVYTVCTKAECHQAGVVDQLYKRVGQFVDGYCRERLAPQLRGLPPDRLVPQVLARWGRFTTVLKRITSIFSYLDRHYCQSLRLRTTKEAGVNSFRLLVVDPVVEELSNAVLNGLQAARASSGSVAEPDQLKSVSQMFVELGLDKLFFYQENIEQPYLTQVRSIIDKEMAIARQVLHASTEAKVEQLLPQQTSHQ</sequence>
<dbReference type="VEuPathDB" id="AmoebaDB:ACA1_203620"/>
<feature type="domain" description="Cullin N-terminal" evidence="2">
    <location>
        <begin position="14"/>
        <end position="216"/>
    </location>
</feature>
<keyword evidence="4" id="KW-1185">Reference proteome</keyword>
<dbReference type="OrthoDB" id="27073at2759"/>
<dbReference type="OMA" id="WIAMESY"/>